<proteinExistence type="predicted"/>
<accession>A0A1J5QG53</accession>
<reference evidence="1" key="1">
    <citation type="submission" date="2016-10" db="EMBL/GenBank/DDBJ databases">
        <title>Sequence of Gallionella enrichment culture.</title>
        <authorList>
            <person name="Poehlein A."/>
            <person name="Muehling M."/>
            <person name="Daniel R."/>
        </authorList>
    </citation>
    <scope>NUCLEOTIDE SEQUENCE</scope>
</reference>
<dbReference type="EMBL" id="MLJW01002331">
    <property type="protein sequence ID" value="OIQ74941.1"/>
    <property type="molecule type" value="Genomic_DNA"/>
</dbReference>
<evidence type="ECO:0000313" key="1">
    <source>
        <dbReference type="EMBL" id="OIQ74941.1"/>
    </source>
</evidence>
<gene>
    <name evidence="1" type="ORF">GALL_433980</name>
</gene>
<name>A0A1J5QG53_9ZZZZ</name>
<sequence>MLKSGVRSAESIVAGAEGLTLERIDYPADAQLEARARLTRNMRELDD</sequence>
<protein>
    <submittedName>
        <fullName evidence="1">Uncharacterized protein</fullName>
    </submittedName>
</protein>
<dbReference type="AlphaFoldDB" id="A0A1J5QG53"/>
<comment type="caution">
    <text evidence="1">The sequence shown here is derived from an EMBL/GenBank/DDBJ whole genome shotgun (WGS) entry which is preliminary data.</text>
</comment>
<organism evidence="1">
    <name type="scientific">mine drainage metagenome</name>
    <dbReference type="NCBI Taxonomy" id="410659"/>
    <lineage>
        <taxon>unclassified sequences</taxon>
        <taxon>metagenomes</taxon>
        <taxon>ecological metagenomes</taxon>
    </lineage>
</organism>